<dbReference type="Pfam" id="PF07304">
    <property type="entry name" value="SRA1"/>
    <property type="match status" value="1"/>
</dbReference>
<keyword evidence="2" id="KW-0675">Receptor</keyword>
<keyword evidence="3" id="KW-1185">Reference proteome</keyword>
<organism evidence="2 3">
    <name type="scientific">Apis cerana cerana</name>
    <name type="common">Oriental honeybee</name>
    <dbReference type="NCBI Taxonomy" id="94128"/>
    <lineage>
        <taxon>Eukaryota</taxon>
        <taxon>Metazoa</taxon>
        <taxon>Ecdysozoa</taxon>
        <taxon>Arthropoda</taxon>
        <taxon>Hexapoda</taxon>
        <taxon>Insecta</taxon>
        <taxon>Pterygota</taxon>
        <taxon>Neoptera</taxon>
        <taxon>Endopterygota</taxon>
        <taxon>Hymenoptera</taxon>
        <taxon>Apocrita</taxon>
        <taxon>Aculeata</taxon>
        <taxon>Apoidea</taxon>
        <taxon>Anthophila</taxon>
        <taxon>Apidae</taxon>
        <taxon>Apis</taxon>
    </lineage>
</organism>
<dbReference type="STRING" id="94128.A0A2A3E3M5"/>
<dbReference type="GO" id="GO:0003713">
    <property type="term" value="F:transcription coactivator activity"/>
    <property type="evidence" value="ECO:0007669"/>
    <property type="project" value="InterPro"/>
</dbReference>
<dbReference type="OrthoDB" id="5982138at2759"/>
<proteinExistence type="predicted"/>
<sequence>MSEEMTNQNLSLQKVLLPGHDPGWNDPPKWAYSMAQSSITPTKRMLNKRVAFPMTSIQTKDKESSLNKPLNMPPPIQSAINLTTASHPPLLCPSNKSNLKGMNEININKEETLNNVLINLEAVINEHISEKNSAEEVKKKLDILKTAWLEDKLNNVIYKNILDLSTALREGNIEKADEIHIALMMYHANLCNTWIPGIRHIILGLKTKMKSSNITYSQSSESNLLLTERNE</sequence>
<gene>
    <name evidence="2" type="ORF">APICC_01355</name>
</gene>
<dbReference type="InterPro" id="IPR040243">
    <property type="entry name" value="Steroid_recept_RNA_1"/>
</dbReference>
<dbReference type="InterPro" id="IPR009917">
    <property type="entry name" value="SRA1/Sec31"/>
</dbReference>
<dbReference type="Gene3D" id="1.20.940.10">
    <property type="entry name" value="Functional domain of the splicing factor Prp18"/>
    <property type="match status" value="1"/>
</dbReference>
<name>A0A2A3E3M5_APICC</name>
<dbReference type="PANTHER" id="PTHR18834:SF2">
    <property type="entry name" value="STEROID RECEPTOR RNA ACTIVATOR 1"/>
    <property type="match status" value="1"/>
</dbReference>
<dbReference type="Proteomes" id="UP000242457">
    <property type="component" value="Unassembled WGS sequence"/>
</dbReference>
<dbReference type="PANTHER" id="PTHR18834">
    <property type="entry name" value="STEROID RECEPTOR RNA ACTIVATOR 1"/>
    <property type="match status" value="1"/>
</dbReference>
<evidence type="ECO:0000313" key="3">
    <source>
        <dbReference type="Proteomes" id="UP000242457"/>
    </source>
</evidence>
<dbReference type="GO" id="GO:0006357">
    <property type="term" value="P:regulation of transcription by RNA polymerase II"/>
    <property type="evidence" value="ECO:0007669"/>
    <property type="project" value="InterPro"/>
</dbReference>
<dbReference type="EMBL" id="KZ288391">
    <property type="protein sequence ID" value="PBC26353.1"/>
    <property type="molecule type" value="Genomic_DNA"/>
</dbReference>
<evidence type="ECO:0000313" key="2">
    <source>
        <dbReference type="EMBL" id="PBC26353.1"/>
    </source>
</evidence>
<feature type="domain" description="SRA1/Sec31" evidence="1">
    <location>
        <begin position="85"/>
        <end position="205"/>
    </location>
</feature>
<dbReference type="GO" id="GO:0005634">
    <property type="term" value="C:nucleus"/>
    <property type="evidence" value="ECO:0007669"/>
    <property type="project" value="TreeGrafter"/>
</dbReference>
<reference evidence="2 3" key="1">
    <citation type="submission" date="2014-07" db="EMBL/GenBank/DDBJ databases">
        <title>Genomic and transcriptomic analysis on Apis cerana provide comprehensive insights into honey bee biology.</title>
        <authorList>
            <person name="Diao Q."/>
            <person name="Sun L."/>
            <person name="Zheng H."/>
            <person name="Zheng H."/>
            <person name="Xu S."/>
            <person name="Wang S."/>
            <person name="Zeng Z."/>
            <person name="Hu F."/>
            <person name="Su S."/>
            <person name="Wu J."/>
        </authorList>
    </citation>
    <scope>NUCLEOTIDE SEQUENCE [LARGE SCALE GENOMIC DNA]</scope>
    <source>
        <tissue evidence="2">Pupae without intestine</tissue>
    </source>
</reference>
<dbReference type="AlphaFoldDB" id="A0A2A3E3M5"/>
<protein>
    <submittedName>
        <fullName evidence="2">Steroid receptor RNA activator</fullName>
    </submittedName>
</protein>
<accession>A0A2A3E3M5</accession>
<evidence type="ECO:0000259" key="1">
    <source>
        <dbReference type="Pfam" id="PF07304"/>
    </source>
</evidence>